<gene>
    <name evidence="1" type="ORF">BDD14_1711</name>
</gene>
<sequence>MKMAPSKILGADALKLGGIGERSLSLANEVAHLFALGLEVARIGRFGGNLG</sequence>
<evidence type="ECO:0000313" key="2">
    <source>
        <dbReference type="Proteomes" id="UP000292958"/>
    </source>
</evidence>
<comment type="caution">
    <text evidence="1">The sequence shown here is derived from an EMBL/GenBank/DDBJ whole genome shotgun (WGS) entry which is preliminary data.</text>
</comment>
<dbReference type="Proteomes" id="UP000292958">
    <property type="component" value="Unassembled WGS sequence"/>
</dbReference>
<evidence type="ECO:0000313" key="1">
    <source>
        <dbReference type="EMBL" id="RZU40265.1"/>
    </source>
</evidence>
<protein>
    <submittedName>
        <fullName evidence="1">Uncharacterized protein</fullName>
    </submittedName>
</protein>
<accession>A0A4Q7YTN3</accession>
<dbReference type="AlphaFoldDB" id="A0A4Q7YTN3"/>
<dbReference type="EMBL" id="SHKW01000001">
    <property type="protein sequence ID" value="RZU40265.1"/>
    <property type="molecule type" value="Genomic_DNA"/>
</dbReference>
<name>A0A4Q7YTN3_9BACT</name>
<reference evidence="1 2" key="1">
    <citation type="submission" date="2019-02" db="EMBL/GenBank/DDBJ databases">
        <title>Genomic Encyclopedia of Archaeal and Bacterial Type Strains, Phase II (KMG-II): from individual species to whole genera.</title>
        <authorList>
            <person name="Goeker M."/>
        </authorList>
    </citation>
    <scope>NUCLEOTIDE SEQUENCE [LARGE SCALE GENOMIC DNA]</scope>
    <source>
        <strain evidence="1 2">DSM 18101</strain>
    </source>
</reference>
<proteinExistence type="predicted"/>
<organism evidence="1 2">
    <name type="scientific">Edaphobacter modestus</name>
    <dbReference type="NCBI Taxonomy" id="388466"/>
    <lineage>
        <taxon>Bacteria</taxon>
        <taxon>Pseudomonadati</taxon>
        <taxon>Acidobacteriota</taxon>
        <taxon>Terriglobia</taxon>
        <taxon>Terriglobales</taxon>
        <taxon>Acidobacteriaceae</taxon>
        <taxon>Edaphobacter</taxon>
    </lineage>
</organism>
<keyword evidence="2" id="KW-1185">Reference proteome</keyword>